<evidence type="ECO:0000313" key="2">
    <source>
        <dbReference type="EMBL" id="PIZ68623.1"/>
    </source>
</evidence>
<dbReference type="SUPFAM" id="SSF109604">
    <property type="entry name" value="HD-domain/PDEase-like"/>
    <property type="match status" value="1"/>
</dbReference>
<proteinExistence type="predicted"/>
<dbReference type="PANTHER" id="PTHR33594:SF1">
    <property type="entry name" value="HD_PDEASE DOMAIN-CONTAINING PROTEIN"/>
    <property type="match status" value="1"/>
</dbReference>
<protein>
    <submittedName>
        <fullName evidence="2">Phosphohydrolase</fullName>
    </submittedName>
</protein>
<dbReference type="InterPro" id="IPR003607">
    <property type="entry name" value="HD/PDEase_dom"/>
</dbReference>
<gene>
    <name evidence="2" type="ORF">COY11_05855</name>
</gene>
<sequence>MIKQIESEAKKYFEKASGCHDWTHVERVRNLALKIGRKEKADLGILEIAALLHDICKS</sequence>
<feature type="non-terminal residue" evidence="2">
    <location>
        <position position="58"/>
    </location>
</feature>
<dbReference type="Proteomes" id="UP000229805">
    <property type="component" value="Unassembled WGS sequence"/>
</dbReference>
<evidence type="ECO:0000259" key="1">
    <source>
        <dbReference type="Pfam" id="PF01966"/>
    </source>
</evidence>
<dbReference type="Gene3D" id="1.10.472.50">
    <property type="entry name" value="HD-domain/PDEase-like"/>
    <property type="match status" value="1"/>
</dbReference>
<accession>A0A2M7UBM6</accession>
<name>A0A2M7UBM6_9BACT</name>
<dbReference type="PANTHER" id="PTHR33594">
    <property type="entry name" value="SUPERFAMILY HYDROLASE, PUTATIVE (AFU_ORTHOLOGUE AFUA_1G03035)-RELATED"/>
    <property type="match status" value="1"/>
</dbReference>
<dbReference type="InterPro" id="IPR006674">
    <property type="entry name" value="HD_domain"/>
</dbReference>
<dbReference type="AlphaFoldDB" id="A0A2M7UBM6"/>
<reference evidence="3" key="1">
    <citation type="submission" date="2017-09" db="EMBL/GenBank/DDBJ databases">
        <title>Depth-based differentiation of microbial function through sediment-hosted aquifers and enrichment of novel symbionts in the deep terrestrial subsurface.</title>
        <authorList>
            <person name="Probst A.J."/>
            <person name="Ladd B."/>
            <person name="Jarett J.K."/>
            <person name="Geller-Mcgrath D.E."/>
            <person name="Sieber C.M.K."/>
            <person name="Emerson J.B."/>
            <person name="Anantharaman K."/>
            <person name="Thomas B.C."/>
            <person name="Malmstrom R."/>
            <person name="Stieglmeier M."/>
            <person name="Klingl A."/>
            <person name="Woyke T."/>
            <person name="Ryan C.M."/>
            <person name="Banfield J.F."/>
        </authorList>
    </citation>
    <scope>NUCLEOTIDE SEQUENCE [LARGE SCALE GENOMIC DNA]</scope>
</reference>
<dbReference type="GO" id="GO:0016787">
    <property type="term" value="F:hydrolase activity"/>
    <property type="evidence" value="ECO:0007669"/>
    <property type="project" value="UniProtKB-KW"/>
</dbReference>
<dbReference type="EMBL" id="PFOG01000218">
    <property type="protein sequence ID" value="PIZ68623.1"/>
    <property type="molecule type" value="Genomic_DNA"/>
</dbReference>
<organism evidence="2 3">
    <name type="scientific">Candidatus Portnoybacteria bacterium CG_4_10_14_0_2_um_filter_44_20</name>
    <dbReference type="NCBI Taxonomy" id="1974799"/>
    <lineage>
        <taxon>Bacteria</taxon>
        <taxon>Candidatus Portnoyibacteriota</taxon>
    </lineage>
</organism>
<evidence type="ECO:0000313" key="3">
    <source>
        <dbReference type="Proteomes" id="UP000229805"/>
    </source>
</evidence>
<comment type="caution">
    <text evidence="2">The sequence shown here is derived from an EMBL/GenBank/DDBJ whole genome shotgun (WGS) entry which is preliminary data.</text>
</comment>
<keyword evidence="2" id="KW-0378">Hydrolase</keyword>
<feature type="domain" description="HD" evidence="1">
    <location>
        <begin position="22"/>
        <end position="57"/>
    </location>
</feature>
<dbReference type="CDD" id="cd00077">
    <property type="entry name" value="HDc"/>
    <property type="match status" value="1"/>
</dbReference>
<dbReference type="Pfam" id="PF01966">
    <property type="entry name" value="HD"/>
    <property type="match status" value="1"/>
</dbReference>